<protein>
    <submittedName>
        <fullName evidence="1">Uncharacterized protein</fullName>
    </submittedName>
</protein>
<accession>A0ABN6EWD6</accession>
<name>A0ABN6EWD6_9BACT</name>
<gene>
    <name evidence="1" type="ORF">PSDVSF_26930</name>
</gene>
<evidence type="ECO:0000313" key="1">
    <source>
        <dbReference type="EMBL" id="BCS89451.1"/>
    </source>
</evidence>
<proteinExistence type="predicted"/>
<reference evidence="1" key="1">
    <citation type="journal article" date="2022" name="Arch. Microbiol.">
        <title>Pseudodesulfovibrio sediminis sp. nov., a mesophilic and neutrophilic sulfate-reducing bacterium isolated from sediment of a brackish lake.</title>
        <authorList>
            <person name="Takahashi A."/>
            <person name="Kojima H."/>
            <person name="Watanabe M."/>
            <person name="Fukui M."/>
        </authorList>
    </citation>
    <scope>NUCLEOTIDE SEQUENCE</scope>
    <source>
        <strain evidence="1">SF6</strain>
    </source>
</reference>
<dbReference type="RefSeq" id="WP_229591422.1">
    <property type="nucleotide sequence ID" value="NZ_AP024485.1"/>
</dbReference>
<evidence type="ECO:0000313" key="2">
    <source>
        <dbReference type="Proteomes" id="UP001053296"/>
    </source>
</evidence>
<organism evidence="1 2">
    <name type="scientific">Pseudodesulfovibrio sediminis</name>
    <dbReference type="NCBI Taxonomy" id="2810563"/>
    <lineage>
        <taxon>Bacteria</taxon>
        <taxon>Pseudomonadati</taxon>
        <taxon>Thermodesulfobacteriota</taxon>
        <taxon>Desulfovibrionia</taxon>
        <taxon>Desulfovibrionales</taxon>
        <taxon>Desulfovibrionaceae</taxon>
    </lineage>
</organism>
<keyword evidence="2" id="KW-1185">Reference proteome</keyword>
<dbReference type="EMBL" id="AP024485">
    <property type="protein sequence ID" value="BCS89451.1"/>
    <property type="molecule type" value="Genomic_DNA"/>
</dbReference>
<sequence>MLDIEYLERVATYFESGDCKFEFEHGEEERRLLILDFLETLMDLGEQADALATKLIFKDAYASLVTEEGVAAAEENEAQDAVETEEN</sequence>
<dbReference type="Proteomes" id="UP001053296">
    <property type="component" value="Chromosome"/>
</dbReference>